<organism evidence="1 2">
    <name type="scientific">Escherichia coli O6:H1 (strain CFT073 / ATCC 700928 / UPEC)</name>
    <dbReference type="NCBI Taxonomy" id="199310"/>
    <lineage>
        <taxon>Bacteria</taxon>
        <taxon>Pseudomonadati</taxon>
        <taxon>Pseudomonadota</taxon>
        <taxon>Gammaproteobacteria</taxon>
        <taxon>Enterobacterales</taxon>
        <taxon>Enterobacteriaceae</taxon>
        <taxon>Escherichia</taxon>
    </lineage>
</organism>
<sequence>MHLLTAYLIRTVRTNKLFIFKISIQFNILNMNVSVFKMLHLSGFFLIFNAAL</sequence>
<dbReference type="HOGENOM" id="CLU_3117818_0_0_6"/>
<keyword evidence="2" id="KW-1185">Reference proteome</keyword>
<dbReference type="Proteomes" id="UP000001410">
    <property type="component" value="Chromosome"/>
</dbReference>
<evidence type="ECO:0000313" key="2">
    <source>
        <dbReference type="Proteomes" id="UP000001410"/>
    </source>
</evidence>
<dbReference type="STRING" id="199310.c4110"/>
<gene>
    <name evidence="1" type="ordered locus">c4110</name>
</gene>
<dbReference type="AlphaFoldDB" id="A0A0H2VBC1"/>
<dbReference type="EMBL" id="AE014075">
    <property type="protein sequence ID" value="AAN82548.1"/>
    <property type="molecule type" value="Genomic_DNA"/>
</dbReference>
<reference evidence="1 2" key="1">
    <citation type="journal article" date="2002" name="Proc. Natl. Acad. Sci. U.S.A.">
        <title>Extensive mosaic structure revealed by the complete genome sequence of uropathogenic Escherichia coli.</title>
        <authorList>
            <person name="Welch R.A."/>
            <person name="Burland V."/>
            <person name="Plunkett G.III."/>
            <person name="Redford P."/>
            <person name="Roesch P."/>
            <person name="Rasko D."/>
            <person name="Buckles E.L."/>
            <person name="Liou S.R."/>
            <person name="Boutin A."/>
            <person name="Hackett J."/>
            <person name="Stroud D."/>
            <person name="Mayhew G.F."/>
            <person name="Rose D.J."/>
            <person name="Zhou S."/>
            <person name="Schwartz D.C."/>
            <person name="Perna N.T."/>
            <person name="Mobley H.L."/>
            <person name="Donnenberg M.S."/>
            <person name="Blattner F.R."/>
        </authorList>
    </citation>
    <scope>NUCLEOTIDE SEQUENCE [LARGE SCALE GENOMIC DNA]</scope>
    <source>
        <strain evidence="2">CFT073 / ATCC 700928 / UPEC</strain>
    </source>
</reference>
<dbReference type="KEGG" id="ecc:c4110"/>
<proteinExistence type="predicted"/>
<name>A0A0H2VBC1_ECOL6</name>
<evidence type="ECO:0000313" key="1">
    <source>
        <dbReference type="EMBL" id="AAN82548.1"/>
    </source>
</evidence>
<protein>
    <submittedName>
        <fullName evidence="1">Uncharacterized protein</fullName>
    </submittedName>
</protein>
<accession>A0A0H2VBC1</accession>